<dbReference type="SUPFAM" id="SSF51306">
    <property type="entry name" value="LexA/Signal peptidase"/>
    <property type="match status" value="1"/>
</dbReference>
<name>A0A9D2HE05_9BACT</name>
<evidence type="ECO:0000256" key="3">
    <source>
        <dbReference type="ARBA" id="ARBA00023163"/>
    </source>
</evidence>
<dbReference type="SMART" id="SM00530">
    <property type="entry name" value="HTH_XRE"/>
    <property type="match status" value="1"/>
</dbReference>
<dbReference type="CDD" id="cd06529">
    <property type="entry name" value="S24_LexA-like"/>
    <property type="match status" value="1"/>
</dbReference>
<dbReference type="InterPro" id="IPR039418">
    <property type="entry name" value="LexA-like"/>
</dbReference>
<dbReference type="Proteomes" id="UP000824225">
    <property type="component" value="Unassembled WGS sequence"/>
</dbReference>
<dbReference type="PANTHER" id="PTHR40661:SF3">
    <property type="entry name" value="FELS-1 PROPHAGE TRANSCRIPTIONAL REGULATOR"/>
    <property type="match status" value="1"/>
</dbReference>
<comment type="caution">
    <text evidence="5">The sequence shown here is derived from an EMBL/GenBank/DDBJ whole genome shotgun (WGS) entry which is preliminary data.</text>
</comment>
<dbReference type="EMBL" id="DXAN01000004">
    <property type="protein sequence ID" value="HJA08045.1"/>
    <property type="molecule type" value="Genomic_DNA"/>
</dbReference>
<evidence type="ECO:0000256" key="2">
    <source>
        <dbReference type="ARBA" id="ARBA00023125"/>
    </source>
</evidence>
<proteinExistence type="predicted"/>
<evidence type="ECO:0000256" key="1">
    <source>
        <dbReference type="ARBA" id="ARBA00023015"/>
    </source>
</evidence>
<keyword evidence="1" id="KW-0805">Transcription regulation</keyword>
<dbReference type="GO" id="GO:0003677">
    <property type="term" value="F:DNA binding"/>
    <property type="evidence" value="ECO:0007669"/>
    <property type="project" value="UniProtKB-KW"/>
</dbReference>
<dbReference type="SUPFAM" id="SSF47413">
    <property type="entry name" value="lambda repressor-like DNA-binding domains"/>
    <property type="match status" value="1"/>
</dbReference>
<dbReference type="Pfam" id="PF01381">
    <property type="entry name" value="HTH_3"/>
    <property type="match status" value="1"/>
</dbReference>
<keyword evidence="3" id="KW-0804">Transcription</keyword>
<feature type="domain" description="HTH cro/C1-type" evidence="4">
    <location>
        <begin position="33"/>
        <end position="77"/>
    </location>
</feature>
<organism evidence="5 6">
    <name type="scientific">Candidatus Mailhella merdigallinarum</name>
    <dbReference type="NCBI Taxonomy" id="2838658"/>
    <lineage>
        <taxon>Bacteria</taxon>
        <taxon>Pseudomonadati</taxon>
        <taxon>Thermodesulfobacteriota</taxon>
        <taxon>Desulfovibrionia</taxon>
        <taxon>Desulfovibrionales</taxon>
        <taxon>Desulfovibrionaceae</taxon>
        <taxon>Mailhella</taxon>
    </lineage>
</organism>
<evidence type="ECO:0000259" key="4">
    <source>
        <dbReference type="PROSITE" id="PS50943"/>
    </source>
</evidence>
<dbReference type="PROSITE" id="PS50943">
    <property type="entry name" value="HTH_CROC1"/>
    <property type="match status" value="1"/>
</dbReference>
<evidence type="ECO:0000313" key="6">
    <source>
        <dbReference type="Proteomes" id="UP000824225"/>
    </source>
</evidence>
<dbReference type="Pfam" id="PF00717">
    <property type="entry name" value="Peptidase_S24"/>
    <property type="match status" value="1"/>
</dbReference>
<dbReference type="InterPro" id="IPR001387">
    <property type="entry name" value="Cro/C1-type_HTH"/>
</dbReference>
<dbReference type="AlphaFoldDB" id="A0A9D2HE05"/>
<dbReference type="Gene3D" id="2.10.109.10">
    <property type="entry name" value="Umud Fragment, subunit A"/>
    <property type="match status" value="1"/>
</dbReference>
<dbReference type="CDD" id="cd00093">
    <property type="entry name" value="HTH_XRE"/>
    <property type="match status" value="1"/>
</dbReference>
<dbReference type="InterPro" id="IPR015927">
    <property type="entry name" value="Peptidase_S24_S26A/B/C"/>
</dbReference>
<dbReference type="PANTHER" id="PTHR40661">
    <property type="match status" value="1"/>
</dbReference>
<sequence length="245" mass="26714">MNKQVQSIPAEIARSEPAPTLAERLRIARGRQSQAAFAASLGVHKNSIGSYESGKTKPDSEFLARVCGVCGVSPDWLLLGEGPYRREESPASVELTESGPAADKAEAGPAVMFVPVTGLAHCGIEGWYNPSPLALSVSVPPHYSRQGDMLAVIAVGNSMIPDGIREGYVVMCDCGREPARDDAVFVEKLNGSASIKRYVDRDEEWLYLQGWLKPNERGEQLPYSDQLRLDSIKRMAPVVFVQRRG</sequence>
<accession>A0A9D2HE05</accession>
<gene>
    <name evidence="5" type="ORF">H9962_02470</name>
</gene>
<reference evidence="5" key="1">
    <citation type="journal article" date="2021" name="PeerJ">
        <title>Extensive microbial diversity within the chicken gut microbiome revealed by metagenomics and culture.</title>
        <authorList>
            <person name="Gilroy R."/>
            <person name="Ravi A."/>
            <person name="Getino M."/>
            <person name="Pursley I."/>
            <person name="Horton D.L."/>
            <person name="Alikhan N.F."/>
            <person name="Baker D."/>
            <person name="Gharbi K."/>
            <person name="Hall N."/>
            <person name="Watson M."/>
            <person name="Adriaenssens E.M."/>
            <person name="Foster-Nyarko E."/>
            <person name="Jarju S."/>
            <person name="Secka A."/>
            <person name="Antonio M."/>
            <person name="Oren A."/>
            <person name="Chaudhuri R.R."/>
            <person name="La Ragione R."/>
            <person name="Hildebrand F."/>
            <person name="Pallen M.J."/>
        </authorList>
    </citation>
    <scope>NUCLEOTIDE SEQUENCE</scope>
    <source>
        <strain evidence="5">CHK186-16707</strain>
    </source>
</reference>
<dbReference type="Gene3D" id="1.10.260.40">
    <property type="entry name" value="lambda repressor-like DNA-binding domains"/>
    <property type="match status" value="1"/>
</dbReference>
<protein>
    <submittedName>
        <fullName evidence="5">Helix-turn-helix domain-containing protein</fullName>
    </submittedName>
</protein>
<dbReference type="InterPro" id="IPR010982">
    <property type="entry name" value="Lambda_DNA-bd_dom_sf"/>
</dbReference>
<dbReference type="InterPro" id="IPR036286">
    <property type="entry name" value="LexA/Signal_pep-like_sf"/>
</dbReference>
<evidence type="ECO:0000313" key="5">
    <source>
        <dbReference type="EMBL" id="HJA08045.1"/>
    </source>
</evidence>
<reference evidence="5" key="2">
    <citation type="submission" date="2021-04" db="EMBL/GenBank/DDBJ databases">
        <authorList>
            <person name="Gilroy R."/>
        </authorList>
    </citation>
    <scope>NUCLEOTIDE SEQUENCE</scope>
    <source>
        <strain evidence="5">CHK186-16707</strain>
    </source>
</reference>
<keyword evidence="2" id="KW-0238">DNA-binding</keyword>